<feature type="domain" description="ABC3 transporter permease C-terminal" evidence="8">
    <location>
        <begin position="271"/>
        <end position="382"/>
    </location>
</feature>
<dbReference type="PANTHER" id="PTHR30572">
    <property type="entry name" value="MEMBRANE COMPONENT OF TRANSPORTER-RELATED"/>
    <property type="match status" value="1"/>
</dbReference>
<name>A0ABS6Q700_9PSED</name>
<sequence length="389" mass="40449">MPEAYGPSWPQRIGEALGSVRQLGARAWLALSGIAIGCAALVALMNIGHGAAQHVRQMFQGLGSDLLVVSLEGAAAPGGALGLEAEPWPPGIRAAAPLATAVQALQFDRTSIEVMVAGSTAYLAEVLDLEVGQGRLLSRYDDQAAHLLLGASLARQLRARVGDRVQLGSYLFDVVGVLGGRGYNPMLPVNFDDAVLMPLAGMHRLSPAPQVGTLVALGDAGVGLTEVGASLSHFLQARLPRHEVDVQLPRQMLESMAGQSRMMSWMLASTAAIALVLGGVGVMNVMVMNVAQRRREIGVSVALGARGRDIAWLFLLEALLLGAAGALLGVVLGLAAAWLFALAAGWRFALHVGSLPASMGASLALALLFGLQPALAAARLQPLLALRDD</sequence>
<feature type="transmembrane region" description="Helical" evidence="7">
    <location>
        <begin position="27"/>
        <end position="48"/>
    </location>
</feature>
<evidence type="ECO:0000256" key="4">
    <source>
        <dbReference type="ARBA" id="ARBA00022989"/>
    </source>
</evidence>
<evidence type="ECO:0000256" key="7">
    <source>
        <dbReference type="SAM" id="Phobius"/>
    </source>
</evidence>
<dbReference type="InterPro" id="IPR003838">
    <property type="entry name" value="ABC3_permease_C"/>
</dbReference>
<organism evidence="10 11">
    <name type="scientific">Pseudomonas oryzicola</name>
    <dbReference type="NCBI Taxonomy" id="485876"/>
    <lineage>
        <taxon>Bacteria</taxon>
        <taxon>Pseudomonadati</taxon>
        <taxon>Pseudomonadota</taxon>
        <taxon>Gammaproteobacteria</taxon>
        <taxon>Pseudomonadales</taxon>
        <taxon>Pseudomonadaceae</taxon>
        <taxon>Pseudomonas</taxon>
    </lineage>
</organism>
<keyword evidence="5 7" id="KW-0472">Membrane</keyword>
<proteinExistence type="inferred from homology"/>
<gene>
    <name evidence="10" type="ORF">HU760_005040</name>
</gene>
<dbReference type="InterPro" id="IPR050250">
    <property type="entry name" value="Macrolide_Exporter_MacB"/>
</dbReference>
<accession>A0ABS6Q700</accession>
<evidence type="ECO:0000256" key="1">
    <source>
        <dbReference type="ARBA" id="ARBA00004651"/>
    </source>
</evidence>
<keyword evidence="2" id="KW-1003">Cell membrane</keyword>
<protein>
    <submittedName>
        <fullName evidence="10">ABC transporter permease</fullName>
    </submittedName>
</protein>
<keyword evidence="11" id="KW-1185">Reference proteome</keyword>
<feature type="domain" description="MacB-like periplasmic core" evidence="9">
    <location>
        <begin position="28"/>
        <end position="229"/>
    </location>
</feature>
<dbReference type="Pfam" id="PF12704">
    <property type="entry name" value="MacB_PCD"/>
    <property type="match status" value="1"/>
</dbReference>
<evidence type="ECO:0000313" key="11">
    <source>
        <dbReference type="Proteomes" id="UP000609530"/>
    </source>
</evidence>
<reference evidence="10 11" key="1">
    <citation type="journal article" date="2020" name="Microorganisms">
        <title>Reliable Identification of Environmental Pseudomonas Isolates Using the rpoD Gene.</title>
        <authorList>
            <consortium name="The Broad Institute Genome Sequencing Platform"/>
            <person name="Girard L."/>
            <person name="Lood C."/>
            <person name="Rokni-Zadeh H."/>
            <person name="van Noort V."/>
            <person name="Lavigne R."/>
            <person name="De Mot R."/>
        </authorList>
    </citation>
    <scope>NUCLEOTIDE SEQUENCE [LARGE SCALE GENOMIC DNA]</scope>
    <source>
        <strain evidence="10 11">RD9SR1</strain>
    </source>
</reference>
<evidence type="ECO:0000259" key="8">
    <source>
        <dbReference type="Pfam" id="PF02687"/>
    </source>
</evidence>
<keyword evidence="3 7" id="KW-0812">Transmembrane</keyword>
<evidence type="ECO:0000256" key="5">
    <source>
        <dbReference type="ARBA" id="ARBA00023136"/>
    </source>
</evidence>
<comment type="subcellular location">
    <subcellularLocation>
        <location evidence="1">Cell membrane</location>
        <topology evidence="1">Multi-pass membrane protein</topology>
    </subcellularLocation>
</comment>
<dbReference type="Pfam" id="PF02687">
    <property type="entry name" value="FtsX"/>
    <property type="match status" value="1"/>
</dbReference>
<feature type="transmembrane region" description="Helical" evidence="7">
    <location>
        <begin position="348"/>
        <end position="371"/>
    </location>
</feature>
<evidence type="ECO:0000259" key="9">
    <source>
        <dbReference type="Pfam" id="PF12704"/>
    </source>
</evidence>
<keyword evidence="4 7" id="KW-1133">Transmembrane helix</keyword>
<evidence type="ECO:0000313" key="10">
    <source>
        <dbReference type="EMBL" id="MBV4489961.1"/>
    </source>
</evidence>
<feature type="transmembrane region" description="Helical" evidence="7">
    <location>
        <begin position="310"/>
        <end position="341"/>
    </location>
</feature>
<dbReference type="PANTHER" id="PTHR30572:SF4">
    <property type="entry name" value="ABC TRANSPORTER PERMEASE YTRF"/>
    <property type="match status" value="1"/>
</dbReference>
<dbReference type="EMBL" id="JABWRZ020000001">
    <property type="protein sequence ID" value="MBV4489961.1"/>
    <property type="molecule type" value="Genomic_DNA"/>
</dbReference>
<evidence type="ECO:0000256" key="2">
    <source>
        <dbReference type="ARBA" id="ARBA00022475"/>
    </source>
</evidence>
<dbReference type="InterPro" id="IPR025857">
    <property type="entry name" value="MacB_PCD"/>
</dbReference>
<feature type="transmembrane region" description="Helical" evidence="7">
    <location>
        <begin position="265"/>
        <end position="290"/>
    </location>
</feature>
<dbReference type="Proteomes" id="UP000609530">
    <property type="component" value="Unassembled WGS sequence"/>
</dbReference>
<evidence type="ECO:0000256" key="3">
    <source>
        <dbReference type="ARBA" id="ARBA00022692"/>
    </source>
</evidence>
<comment type="similarity">
    <text evidence="6">Belongs to the ABC-4 integral membrane protein family.</text>
</comment>
<comment type="caution">
    <text evidence="10">The sequence shown here is derived from an EMBL/GenBank/DDBJ whole genome shotgun (WGS) entry which is preliminary data.</text>
</comment>
<evidence type="ECO:0000256" key="6">
    <source>
        <dbReference type="ARBA" id="ARBA00038076"/>
    </source>
</evidence>
<dbReference type="RefSeq" id="WP_186675177.1">
    <property type="nucleotide sequence ID" value="NZ_JABWRZ020000001.1"/>
</dbReference>